<feature type="domain" description="Aminoglycoside phosphotransferase" evidence="1">
    <location>
        <begin position="15"/>
        <end position="136"/>
    </location>
</feature>
<organism evidence="2 3">
    <name type="scientific">Modestobacter roseus</name>
    <dbReference type="NCBI Taxonomy" id="1181884"/>
    <lineage>
        <taxon>Bacteria</taxon>
        <taxon>Bacillati</taxon>
        <taxon>Actinomycetota</taxon>
        <taxon>Actinomycetes</taxon>
        <taxon>Geodermatophilales</taxon>
        <taxon>Geodermatophilaceae</taxon>
        <taxon>Modestobacter</taxon>
    </lineage>
</organism>
<dbReference type="GO" id="GO:0016740">
    <property type="term" value="F:transferase activity"/>
    <property type="evidence" value="ECO:0007669"/>
    <property type="project" value="UniProtKB-KW"/>
</dbReference>
<proteinExistence type="predicted"/>
<name>A0A562IXH5_9ACTN</name>
<dbReference type="Proteomes" id="UP000321490">
    <property type="component" value="Unassembled WGS sequence"/>
</dbReference>
<dbReference type="InterPro" id="IPR002575">
    <property type="entry name" value="Aminoglycoside_PTrfase"/>
</dbReference>
<accession>A0A562IXH5</accession>
<dbReference type="InterPro" id="IPR011009">
    <property type="entry name" value="Kinase-like_dom_sf"/>
</dbReference>
<comment type="caution">
    <text evidence="2">The sequence shown here is derived from an EMBL/GenBank/DDBJ whole genome shotgun (WGS) entry which is preliminary data.</text>
</comment>
<evidence type="ECO:0000313" key="3">
    <source>
        <dbReference type="Proteomes" id="UP000321490"/>
    </source>
</evidence>
<sequence>MSFWRHVDVSPDRPTAEQAGRALAELHAVLATLPPLWTGSPLDRPLADLAVFVDSGSELGADPALLREVDELATALRPRLAGPEMTLHGDTHPGNLLVTRDGLRWTDLEDTSRGPRAWDLASLRTTGRLDGRAALDAMPDPVGDAELAPFVWLRQLFSGAWWFVHAAREPADLPEARRRLAAAVEEVAAGLR</sequence>
<keyword evidence="3" id="KW-1185">Reference proteome</keyword>
<dbReference type="EMBL" id="VLKF01000001">
    <property type="protein sequence ID" value="TWH75761.1"/>
    <property type="molecule type" value="Genomic_DNA"/>
</dbReference>
<reference evidence="2 3" key="1">
    <citation type="submission" date="2019-07" db="EMBL/GenBank/DDBJ databases">
        <title>R&amp;d 2014.</title>
        <authorList>
            <person name="Klenk H.-P."/>
        </authorList>
    </citation>
    <scope>NUCLEOTIDE SEQUENCE [LARGE SCALE GENOMIC DNA]</scope>
    <source>
        <strain evidence="2 3">DSM 45764</strain>
    </source>
</reference>
<evidence type="ECO:0000259" key="1">
    <source>
        <dbReference type="Pfam" id="PF01636"/>
    </source>
</evidence>
<dbReference type="Pfam" id="PF01636">
    <property type="entry name" value="APH"/>
    <property type="match status" value="1"/>
</dbReference>
<gene>
    <name evidence="2" type="ORF">JD78_04326</name>
</gene>
<dbReference type="SUPFAM" id="SSF56112">
    <property type="entry name" value="Protein kinase-like (PK-like)"/>
    <property type="match status" value="1"/>
</dbReference>
<evidence type="ECO:0000313" key="2">
    <source>
        <dbReference type="EMBL" id="TWH75761.1"/>
    </source>
</evidence>
<dbReference type="AlphaFoldDB" id="A0A562IXH5"/>
<keyword evidence="2" id="KW-0808">Transferase</keyword>
<dbReference type="Gene3D" id="3.90.1200.10">
    <property type="match status" value="1"/>
</dbReference>
<protein>
    <submittedName>
        <fullName evidence="2">Phosphotransferase family enzyme</fullName>
    </submittedName>
</protein>